<keyword evidence="2" id="KW-1133">Transmembrane helix</keyword>
<protein>
    <submittedName>
        <fullName evidence="3">Uncharacterized protein</fullName>
    </submittedName>
</protein>
<comment type="caution">
    <text evidence="3">The sequence shown here is derived from an EMBL/GenBank/DDBJ whole genome shotgun (WGS) entry which is preliminary data.</text>
</comment>
<dbReference type="Proteomes" id="UP000289738">
    <property type="component" value="Chromosome B10"/>
</dbReference>
<dbReference type="AlphaFoldDB" id="A0A444X288"/>
<keyword evidence="4" id="KW-1185">Reference proteome</keyword>
<evidence type="ECO:0000256" key="1">
    <source>
        <dbReference type="SAM" id="MobiDB-lite"/>
    </source>
</evidence>
<proteinExistence type="predicted"/>
<evidence type="ECO:0000256" key="2">
    <source>
        <dbReference type="SAM" id="Phobius"/>
    </source>
</evidence>
<name>A0A444X288_ARAHY</name>
<feature type="transmembrane region" description="Helical" evidence="2">
    <location>
        <begin position="66"/>
        <end position="83"/>
    </location>
</feature>
<reference evidence="3 4" key="1">
    <citation type="submission" date="2019-01" db="EMBL/GenBank/DDBJ databases">
        <title>Sequencing of cultivated peanut Arachis hypogaea provides insights into genome evolution and oil improvement.</title>
        <authorList>
            <person name="Chen X."/>
        </authorList>
    </citation>
    <scope>NUCLEOTIDE SEQUENCE [LARGE SCALE GENOMIC DNA]</scope>
    <source>
        <strain evidence="4">cv. Fuhuasheng</strain>
        <tissue evidence="3">Leaves</tissue>
    </source>
</reference>
<sequence length="292" mass="31976">MARVMRDKRFESSGYCAWKLEALREVILDKEPCFLTLLSYFNAYGGAPLHLLVITGLSRLLSSHATLVYLASAFTGIADHWLVEPSHLLLPMMPPYAALYSPGGVYTHPTILIVSLATFISYKSKCKAGSYPRGTILELIPKTQGLKTVGPCGRNYLKGFEGLAMSTGNGHTDSTELRTENKLSQKFVLVDNYVFDDMNSVDTGGSSDGSDGNTVGANQTPRKRSCERTPATRSMFSLWTFLLRNKKAKFSCEKSSDEEEEAAAERASEVNFADEISGINIGPPSPTSSINY</sequence>
<dbReference type="EMBL" id="SDMP01000020">
    <property type="protein sequence ID" value="RYQ83791.1"/>
    <property type="molecule type" value="Genomic_DNA"/>
</dbReference>
<keyword evidence="2" id="KW-0472">Membrane</keyword>
<accession>A0A444X288</accession>
<evidence type="ECO:0000313" key="4">
    <source>
        <dbReference type="Proteomes" id="UP000289738"/>
    </source>
</evidence>
<organism evidence="3 4">
    <name type="scientific">Arachis hypogaea</name>
    <name type="common">Peanut</name>
    <dbReference type="NCBI Taxonomy" id="3818"/>
    <lineage>
        <taxon>Eukaryota</taxon>
        <taxon>Viridiplantae</taxon>
        <taxon>Streptophyta</taxon>
        <taxon>Embryophyta</taxon>
        <taxon>Tracheophyta</taxon>
        <taxon>Spermatophyta</taxon>
        <taxon>Magnoliopsida</taxon>
        <taxon>eudicotyledons</taxon>
        <taxon>Gunneridae</taxon>
        <taxon>Pentapetalae</taxon>
        <taxon>rosids</taxon>
        <taxon>fabids</taxon>
        <taxon>Fabales</taxon>
        <taxon>Fabaceae</taxon>
        <taxon>Papilionoideae</taxon>
        <taxon>50 kb inversion clade</taxon>
        <taxon>dalbergioids sensu lato</taxon>
        <taxon>Dalbergieae</taxon>
        <taxon>Pterocarpus clade</taxon>
        <taxon>Arachis</taxon>
    </lineage>
</organism>
<gene>
    <name evidence="3" type="ORF">Ahy_B10g102639</name>
</gene>
<evidence type="ECO:0000313" key="3">
    <source>
        <dbReference type="EMBL" id="RYQ83791.1"/>
    </source>
</evidence>
<keyword evidence="2" id="KW-0812">Transmembrane</keyword>
<feature type="compositionally biased region" description="Low complexity" evidence="1">
    <location>
        <begin position="201"/>
        <end position="216"/>
    </location>
</feature>
<feature type="region of interest" description="Disordered" evidence="1">
    <location>
        <begin position="252"/>
        <end position="292"/>
    </location>
</feature>
<feature type="region of interest" description="Disordered" evidence="1">
    <location>
        <begin position="201"/>
        <end position="230"/>
    </location>
</feature>
<feature type="transmembrane region" description="Helical" evidence="2">
    <location>
        <begin position="103"/>
        <end position="122"/>
    </location>
</feature>